<dbReference type="GO" id="GO:0008616">
    <property type="term" value="P:tRNA queuosine(34) biosynthetic process"/>
    <property type="evidence" value="ECO:0007669"/>
    <property type="project" value="UniProtKB-KW"/>
</dbReference>
<evidence type="ECO:0000256" key="10">
    <source>
        <dbReference type="PIRSR" id="PIRSR006113-2"/>
    </source>
</evidence>
<sequence>MIQQIYPQVFHNFRYELNKDMQIAAAHFIPHEAAGKCANMHGHTYFVNITVAGDELDESGFLINFQQLKKIVHGKLDHTLMNDHTDLFSNARAEDFPTTEVVARKIAEIVQAQLDTMPNRPTCVQVFVRESPTSYVVYRPKAGNR</sequence>
<keyword evidence="12" id="KW-1185">Reference proteome</keyword>
<evidence type="ECO:0000256" key="5">
    <source>
        <dbReference type="ARBA" id="ARBA00022833"/>
    </source>
</evidence>
<gene>
    <name evidence="11" type="primary">queD</name>
    <name evidence="11" type="ORF">GFC30_1279</name>
</gene>
<dbReference type="EMBL" id="CP015438">
    <property type="protein sequence ID" value="ANB60489.1"/>
    <property type="molecule type" value="Genomic_DNA"/>
</dbReference>
<evidence type="ECO:0000256" key="8">
    <source>
        <dbReference type="PIRNR" id="PIRNR006113"/>
    </source>
</evidence>
<feature type="binding site" evidence="10">
    <location>
        <position position="27"/>
    </location>
    <ligand>
        <name>Zn(2+)</name>
        <dbReference type="ChEBI" id="CHEBI:29105"/>
    </ligand>
</feature>
<dbReference type="SUPFAM" id="SSF55620">
    <property type="entry name" value="Tetrahydrobiopterin biosynthesis enzymes-like"/>
    <property type="match status" value="1"/>
</dbReference>
<evidence type="ECO:0000256" key="1">
    <source>
        <dbReference type="ARBA" id="ARBA00005061"/>
    </source>
</evidence>
<keyword evidence="5 8" id="KW-0862">Zinc</keyword>
<keyword evidence="4 8" id="KW-0479">Metal-binding</keyword>
<dbReference type="PANTHER" id="PTHR12589:SF7">
    <property type="entry name" value="6-PYRUVOYL TETRAHYDROBIOPTERIN SYNTHASE"/>
    <property type="match status" value="1"/>
</dbReference>
<evidence type="ECO:0000256" key="4">
    <source>
        <dbReference type="ARBA" id="ARBA00022723"/>
    </source>
</evidence>
<keyword evidence="8" id="KW-0671">Queuosine biosynthesis</keyword>
<comment type="cofactor">
    <cofactor evidence="8 10">
        <name>Zn(2+)</name>
        <dbReference type="ChEBI" id="CHEBI:29105"/>
    </cofactor>
    <text evidence="8 10">Binds 1 zinc ion per subunit.</text>
</comment>
<dbReference type="OrthoDB" id="9804698at2"/>
<dbReference type="Gene3D" id="3.30.479.10">
    <property type="entry name" value="6-pyruvoyl tetrahydropterin synthase/QueD"/>
    <property type="match status" value="1"/>
</dbReference>
<reference evidence="11 12" key="1">
    <citation type="journal article" date="2006" name="Syst. Appl. Microbiol.">
        <title>Anoxybacillus amylolyticus sp. nov., a thermophilic amylase producing bacterium isolated from Mount Rittmann (Antarctica).</title>
        <authorList>
            <person name="Poli A."/>
            <person name="Esposito E."/>
            <person name="Lama L."/>
            <person name="Orlando P."/>
            <person name="Nicolaus G."/>
            <person name="de Appolonia F."/>
            <person name="Gambacorta A."/>
            <person name="Nicolaus B."/>
        </authorList>
    </citation>
    <scope>NUCLEOTIDE SEQUENCE [LARGE SCALE GENOMIC DNA]</scope>
    <source>
        <strain evidence="11 12">DSM 15939</strain>
    </source>
</reference>
<keyword evidence="6 8" id="KW-0456">Lyase</keyword>
<dbReference type="RefSeq" id="WP_066323394.1">
    <property type="nucleotide sequence ID" value="NZ_CP015438.1"/>
</dbReference>
<comment type="similarity">
    <text evidence="2 8">Belongs to the PTPS family. QueD subfamily.</text>
</comment>
<name>A0A160F2L3_9BACL</name>
<feature type="binding site" evidence="10">
    <location>
        <position position="41"/>
    </location>
    <ligand>
        <name>Zn(2+)</name>
        <dbReference type="ChEBI" id="CHEBI:29105"/>
    </ligand>
</feature>
<comment type="catalytic activity">
    <reaction evidence="7 8">
        <text>7,8-dihydroneopterin 3'-triphosphate + H2O = 6-carboxy-5,6,7,8-tetrahydropterin + triphosphate + acetaldehyde + 2 H(+)</text>
        <dbReference type="Rhea" id="RHEA:27966"/>
        <dbReference type="ChEBI" id="CHEBI:15343"/>
        <dbReference type="ChEBI" id="CHEBI:15377"/>
        <dbReference type="ChEBI" id="CHEBI:15378"/>
        <dbReference type="ChEBI" id="CHEBI:18036"/>
        <dbReference type="ChEBI" id="CHEBI:58462"/>
        <dbReference type="ChEBI" id="CHEBI:61032"/>
        <dbReference type="EC" id="4.1.2.50"/>
    </reaction>
</comment>
<evidence type="ECO:0000256" key="3">
    <source>
        <dbReference type="ARBA" id="ARBA00018141"/>
    </source>
</evidence>
<evidence type="ECO:0000313" key="11">
    <source>
        <dbReference type="EMBL" id="ANB60489.1"/>
    </source>
</evidence>
<dbReference type="PATRIC" id="fig|294699.3.peg.1293"/>
<dbReference type="InterPro" id="IPR007115">
    <property type="entry name" value="6-PTP_synth/QueD"/>
</dbReference>
<dbReference type="UniPathway" id="UPA00391"/>
<evidence type="ECO:0000256" key="9">
    <source>
        <dbReference type="PIRSR" id="PIRSR006113-1"/>
    </source>
</evidence>
<feature type="active site" description="Charge relay system" evidence="9">
    <location>
        <position position="130"/>
    </location>
</feature>
<dbReference type="GO" id="GO:0070497">
    <property type="term" value="F:6-carboxytetrahydropterin synthase activity"/>
    <property type="evidence" value="ECO:0007669"/>
    <property type="project" value="UniProtKB-EC"/>
</dbReference>
<dbReference type="KEGG" id="aamy:GFC30_1279"/>
<accession>A0A160F2L3</accession>
<dbReference type="GO" id="GO:0046872">
    <property type="term" value="F:metal ion binding"/>
    <property type="evidence" value="ECO:0007669"/>
    <property type="project" value="UniProtKB-KW"/>
</dbReference>
<dbReference type="Pfam" id="PF01242">
    <property type="entry name" value="PTPS"/>
    <property type="match status" value="1"/>
</dbReference>
<dbReference type="Proteomes" id="UP000076865">
    <property type="component" value="Chromosome"/>
</dbReference>
<comment type="pathway">
    <text evidence="1 8">Purine metabolism; 7-cyano-7-deazaguanine biosynthesis.</text>
</comment>
<dbReference type="InterPro" id="IPR038418">
    <property type="entry name" value="6-PTP_synth/QueD_sf"/>
</dbReference>
<dbReference type="EC" id="4.-.-.-" evidence="8"/>
<feature type="active site" description="Proton acceptor" evidence="9">
    <location>
        <position position="37"/>
    </location>
</feature>
<dbReference type="PIRSF" id="PIRSF006113">
    <property type="entry name" value="PTP_synth"/>
    <property type="match status" value="1"/>
</dbReference>
<protein>
    <recommendedName>
        <fullName evidence="3 8">6-carboxy-5,6,7,8-tetrahydropterin synthase</fullName>
        <ecNumber evidence="8">4.-.-.-</ecNumber>
    </recommendedName>
</protein>
<feature type="active site" description="Charge relay system" evidence="9">
    <location>
        <position position="78"/>
    </location>
</feature>
<dbReference type="AlphaFoldDB" id="A0A160F2L3"/>
<dbReference type="NCBIfam" id="TIGR03367">
    <property type="entry name" value="queuosine_QueD"/>
    <property type="match status" value="1"/>
</dbReference>
<evidence type="ECO:0000256" key="2">
    <source>
        <dbReference type="ARBA" id="ARBA00008900"/>
    </source>
</evidence>
<evidence type="ECO:0000256" key="6">
    <source>
        <dbReference type="ARBA" id="ARBA00023239"/>
    </source>
</evidence>
<evidence type="ECO:0000256" key="7">
    <source>
        <dbReference type="ARBA" id="ARBA00048807"/>
    </source>
</evidence>
<proteinExistence type="inferred from homology"/>
<dbReference type="PANTHER" id="PTHR12589">
    <property type="entry name" value="PYRUVOYL TETRAHYDROBIOPTERIN SYNTHASE"/>
    <property type="match status" value="1"/>
</dbReference>
<feature type="binding site" evidence="10">
    <location>
        <position position="43"/>
    </location>
    <ligand>
        <name>Zn(2+)</name>
        <dbReference type="ChEBI" id="CHEBI:29105"/>
    </ligand>
</feature>
<organism evidence="11 12">
    <name type="scientific">Anoxybacteroides amylolyticum</name>
    <dbReference type="NCBI Taxonomy" id="294699"/>
    <lineage>
        <taxon>Bacteria</taxon>
        <taxon>Bacillati</taxon>
        <taxon>Bacillota</taxon>
        <taxon>Bacilli</taxon>
        <taxon>Bacillales</taxon>
        <taxon>Anoxybacillaceae</taxon>
        <taxon>Anoxybacteroides</taxon>
    </lineage>
</organism>
<evidence type="ECO:0000313" key="12">
    <source>
        <dbReference type="Proteomes" id="UP000076865"/>
    </source>
</evidence>